<dbReference type="InterPro" id="IPR050238">
    <property type="entry name" value="DNA_Rep/Repair_Clamp_Loader"/>
</dbReference>
<dbReference type="FunFam" id="1.10.8.60:FF:000013">
    <property type="entry name" value="DNA polymerase III subunit gamma/tau"/>
    <property type="match status" value="1"/>
</dbReference>
<dbReference type="GO" id="GO:0009360">
    <property type="term" value="C:DNA polymerase III complex"/>
    <property type="evidence" value="ECO:0007669"/>
    <property type="project" value="InterPro"/>
</dbReference>
<dbReference type="OrthoDB" id="9810148at2"/>
<dbReference type="SMART" id="SM00382">
    <property type="entry name" value="AAA"/>
    <property type="match status" value="1"/>
</dbReference>
<evidence type="ECO:0000256" key="11">
    <source>
        <dbReference type="ARBA" id="ARBA00037724"/>
    </source>
</evidence>
<dbReference type="InterPro" id="IPR003593">
    <property type="entry name" value="AAA+_ATPase"/>
</dbReference>
<reference evidence="15 16" key="2">
    <citation type="submission" date="2019-05" db="EMBL/GenBank/DDBJ databases">
        <title>Genome evolution of the obligate endosymbiont Buchnera aphidicola.</title>
        <authorList>
            <person name="Moran N.A."/>
        </authorList>
    </citation>
    <scope>NUCLEOTIDE SEQUENCE [LARGE SCALE GENOMIC DNA]</scope>
    <source>
        <strain evidence="15 16">Tca</strain>
    </source>
</reference>
<evidence type="ECO:0000256" key="10">
    <source>
        <dbReference type="ARBA" id="ARBA00026073"/>
    </source>
</evidence>
<keyword evidence="4 13" id="KW-0235">DNA replication</keyword>
<evidence type="ECO:0000256" key="2">
    <source>
        <dbReference type="ARBA" id="ARBA00022679"/>
    </source>
</evidence>
<comment type="similarity">
    <text evidence="1 13">Belongs to the DnaX/STICHEL family.</text>
</comment>
<dbReference type="EMBL" id="CP034852">
    <property type="protein sequence ID" value="QCI26891.1"/>
    <property type="molecule type" value="Genomic_DNA"/>
</dbReference>
<evidence type="ECO:0000256" key="4">
    <source>
        <dbReference type="ARBA" id="ARBA00022705"/>
    </source>
</evidence>
<dbReference type="InterPro" id="IPR027417">
    <property type="entry name" value="P-loop_NTPase"/>
</dbReference>
<evidence type="ECO:0000256" key="7">
    <source>
        <dbReference type="ARBA" id="ARBA00022833"/>
    </source>
</evidence>
<dbReference type="Pfam" id="PF13177">
    <property type="entry name" value="DNA_pol3_delta2"/>
    <property type="match status" value="1"/>
</dbReference>
<dbReference type="SUPFAM" id="SSF52540">
    <property type="entry name" value="P-loop containing nucleoside triphosphate hydrolases"/>
    <property type="match status" value="1"/>
</dbReference>
<organism evidence="15 16">
    <name type="scientific">Buchnera aphidicola</name>
    <name type="common">Thelaxes californica</name>
    <dbReference type="NCBI Taxonomy" id="1315998"/>
    <lineage>
        <taxon>Bacteria</taxon>
        <taxon>Pseudomonadati</taxon>
        <taxon>Pseudomonadota</taxon>
        <taxon>Gammaproteobacteria</taxon>
        <taxon>Enterobacterales</taxon>
        <taxon>Erwiniaceae</taxon>
        <taxon>Buchnera</taxon>
    </lineage>
</organism>
<evidence type="ECO:0000256" key="9">
    <source>
        <dbReference type="ARBA" id="ARBA00022932"/>
    </source>
</evidence>
<protein>
    <recommendedName>
        <fullName evidence="13">DNA polymerase III subunit gamma/tau</fullName>
        <ecNumber evidence="13">2.7.7.7</ecNumber>
    </recommendedName>
</protein>
<dbReference type="PRINTS" id="PR00300">
    <property type="entry name" value="CLPPROTEASEA"/>
</dbReference>
<dbReference type="CDD" id="cd18137">
    <property type="entry name" value="HLD_clamp_pol_III_gamma_tau"/>
    <property type="match status" value="1"/>
</dbReference>
<dbReference type="PANTHER" id="PTHR11669">
    <property type="entry name" value="REPLICATION FACTOR C / DNA POLYMERASE III GAMMA-TAU SUBUNIT"/>
    <property type="match status" value="1"/>
</dbReference>
<dbReference type="Pfam" id="PF22608">
    <property type="entry name" value="DNAX_ATPase_lid"/>
    <property type="match status" value="1"/>
</dbReference>
<keyword evidence="9 13" id="KW-0239">DNA-directed DNA polymerase</keyword>
<proteinExistence type="inferred from homology"/>
<name>A0A4D6YJW4_9GAMM</name>
<keyword evidence="7" id="KW-0862">Zinc</keyword>
<keyword evidence="3 13" id="KW-0548">Nucleotidyltransferase</keyword>
<dbReference type="EC" id="2.7.7.7" evidence="13"/>
<evidence type="ECO:0000313" key="15">
    <source>
        <dbReference type="EMBL" id="QCI26891.1"/>
    </source>
</evidence>
<dbReference type="Gene3D" id="1.20.272.10">
    <property type="match status" value="1"/>
</dbReference>
<evidence type="ECO:0000256" key="3">
    <source>
        <dbReference type="ARBA" id="ARBA00022695"/>
    </source>
</evidence>
<dbReference type="FunFam" id="3.40.50.300:FF:000014">
    <property type="entry name" value="DNA polymerase III subunit gamma/tau"/>
    <property type="match status" value="1"/>
</dbReference>
<dbReference type="Gene3D" id="1.10.8.60">
    <property type="match status" value="1"/>
</dbReference>
<dbReference type="InterPro" id="IPR001270">
    <property type="entry name" value="ClpA/B"/>
</dbReference>
<keyword evidence="5" id="KW-0479">Metal-binding</keyword>
<evidence type="ECO:0000259" key="14">
    <source>
        <dbReference type="SMART" id="SM00382"/>
    </source>
</evidence>
<evidence type="ECO:0000256" key="13">
    <source>
        <dbReference type="RuleBase" id="RU364063"/>
    </source>
</evidence>
<sequence>MTHKILSKKWRPQSFHEITGQHFVVKALKNSLILNKIHQAWIFYGTRGIGKTSLARILAKSLNCIKLSQGEPCKKCSHCKAIEKGNFIDLIEIDGASKTKVEDIKEILENIQYSPIQGLYKIYLIDEVHMLSKHSFHALLKTLEEPPKHVKFILATTDIKKVPETIISRCLSFSLKTLNETEIFCHIKNILKQENIEYEEKGIKIIAEQSKGSIRDALNILEQAIAIGNGKVNSIQIFQMFGIIENKIIFLITQSLLLRDFKYILNFIQKTKDFEINWKDLLINIMKTIHQIILIKHINHQEKKNDYDKYHKKKTIFNLANSCHMNQLHLYYRILIVGLKEIELAPTQKIGAEMTLLRILNIKNTIFYDTIQCYTKNLFDSSINNHKKNYSKI</sequence>
<evidence type="ECO:0000256" key="1">
    <source>
        <dbReference type="ARBA" id="ARBA00006360"/>
    </source>
</evidence>
<accession>A0A4D6YJW4</accession>
<dbReference type="GO" id="GO:0006261">
    <property type="term" value="P:DNA-templated DNA replication"/>
    <property type="evidence" value="ECO:0007669"/>
    <property type="project" value="TreeGrafter"/>
</dbReference>
<comment type="catalytic activity">
    <reaction evidence="12 13">
        <text>DNA(n) + a 2'-deoxyribonucleoside 5'-triphosphate = DNA(n+1) + diphosphate</text>
        <dbReference type="Rhea" id="RHEA:22508"/>
        <dbReference type="Rhea" id="RHEA-COMP:17339"/>
        <dbReference type="Rhea" id="RHEA-COMP:17340"/>
        <dbReference type="ChEBI" id="CHEBI:33019"/>
        <dbReference type="ChEBI" id="CHEBI:61560"/>
        <dbReference type="ChEBI" id="CHEBI:173112"/>
        <dbReference type="EC" id="2.7.7.7"/>
    </reaction>
</comment>
<evidence type="ECO:0000256" key="6">
    <source>
        <dbReference type="ARBA" id="ARBA00022741"/>
    </source>
</evidence>
<gene>
    <name evidence="13 15" type="primary">dnaX</name>
    <name evidence="15" type="ORF">D9V80_01880</name>
</gene>
<dbReference type="Gene3D" id="3.40.50.300">
    <property type="entry name" value="P-loop containing nucleotide triphosphate hydrolases"/>
    <property type="match status" value="1"/>
</dbReference>
<dbReference type="PANTHER" id="PTHR11669:SF0">
    <property type="entry name" value="PROTEIN STICHEL-LIKE 2"/>
    <property type="match status" value="1"/>
</dbReference>
<keyword evidence="6 13" id="KW-0547">Nucleotide-binding</keyword>
<dbReference type="InterPro" id="IPR008921">
    <property type="entry name" value="DNA_pol3_clamp-load_cplx_C"/>
</dbReference>
<keyword evidence="16" id="KW-1185">Reference proteome</keyword>
<dbReference type="NCBIfam" id="TIGR02397">
    <property type="entry name" value="dnaX_nterm"/>
    <property type="match status" value="1"/>
</dbReference>
<dbReference type="InterPro" id="IPR045085">
    <property type="entry name" value="HLD_clamp_pol_III_gamma_tau"/>
</dbReference>
<reference evidence="15 16" key="1">
    <citation type="submission" date="2018-12" db="EMBL/GenBank/DDBJ databases">
        <authorList>
            <person name="Chong R.A."/>
        </authorList>
    </citation>
    <scope>NUCLEOTIDE SEQUENCE [LARGE SCALE GENOMIC DNA]</scope>
    <source>
        <strain evidence="15 16">Tca</strain>
    </source>
</reference>
<evidence type="ECO:0000256" key="8">
    <source>
        <dbReference type="ARBA" id="ARBA00022840"/>
    </source>
</evidence>
<dbReference type="AlphaFoldDB" id="A0A4D6YJW4"/>
<dbReference type="Pfam" id="PF12169">
    <property type="entry name" value="DNA_pol3_gamma3"/>
    <property type="match status" value="1"/>
</dbReference>
<evidence type="ECO:0000313" key="16">
    <source>
        <dbReference type="Proteomes" id="UP000298782"/>
    </source>
</evidence>
<dbReference type="SUPFAM" id="SSF48019">
    <property type="entry name" value="post-AAA+ oligomerization domain-like"/>
    <property type="match status" value="1"/>
</dbReference>
<dbReference type="GO" id="GO:0046872">
    <property type="term" value="F:metal ion binding"/>
    <property type="evidence" value="ECO:0007669"/>
    <property type="project" value="UniProtKB-KW"/>
</dbReference>
<dbReference type="RefSeq" id="WP_158353682.1">
    <property type="nucleotide sequence ID" value="NZ_CP034852.1"/>
</dbReference>
<keyword evidence="2 13" id="KW-0808">Transferase</keyword>
<comment type="subunit">
    <text evidence="10 13">DNA polymerase III contains a core (composed of alpha, epsilon and theta chains) that associates with a tau subunit. This core dimerizes to form the POLIII' complex. PolIII' associates with the gamma complex (composed of gamma, delta, delta', psi and chi chains) and with the beta chain to form the complete DNA polymerase III complex.</text>
</comment>
<dbReference type="InterPro" id="IPR012763">
    <property type="entry name" value="DNA_pol_III_sug/sutau_N"/>
</dbReference>
<dbReference type="GO" id="GO:0005524">
    <property type="term" value="F:ATP binding"/>
    <property type="evidence" value="ECO:0007669"/>
    <property type="project" value="UniProtKB-KW"/>
</dbReference>
<keyword evidence="8 13" id="KW-0067">ATP-binding</keyword>
<evidence type="ECO:0000256" key="5">
    <source>
        <dbReference type="ARBA" id="ARBA00022723"/>
    </source>
</evidence>
<dbReference type="GO" id="GO:0003677">
    <property type="term" value="F:DNA binding"/>
    <property type="evidence" value="ECO:0007669"/>
    <property type="project" value="InterPro"/>
</dbReference>
<evidence type="ECO:0000256" key="12">
    <source>
        <dbReference type="ARBA" id="ARBA00049244"/>
    </source>
</evidence>
<dbReference type="CDD" id="cd00009">
    <property type="entry name" value="AAA"/>
    <property type="match status" value="1"/>
</dbReference>
<dbReference type="Proteomes" id="UP000298782">
    <property type="component" value="Chromosome"/>
</dbReference>
<dbReference type="InterPro" id="IPR022754">
    <property type="entry name" value="DNA_pol_III_gamma-3"/>
</dbReference>
<comment type="function">
    <text evidence="11 13">DNA polymerase III is a complex, multichain enzyme responsible for most of the replicative synthesis in bacteria. This DNA polymerase also exhibits 3' to 5' exonuclease activity.</text>
</comment>
<feature type="domain" description="AAA+ ATPase" evidence="14">
    <location>
        <begin position="37"/>
        <end position="181"/>
    </location>
</feature>
<dbReference type="GO" id="GO:0003887">
    <property type="term" value="F:DNA-directed DNA polymerase activity"/>
    <property type="evidence" value="ECO:0007669"/>
    <property type="project" value="UniProtKB-KW"/>
</dbReference>